<dbReference type="AlphaFoldDB" id="A0A0W0FQ46"/>
<keyword evidence="1" id="KW-0812">Transmembrane</keyword>
<keyword evidence="1" id="KW-0472">Membrane</keyword>
<evidence type="ECO:0000256" key="1">
    <source>
        <dbReference type="SAM" id="Phobius"/>
    </source>
</evidence>
<comment type="caution">
    <text evidence="2">The sequence shown here is derived from an EMBL/GenBank/DDBJ whole genome shotgun (WGS) entry which is preliminary data.</text>
</comment>
<dbReference type="Proteomes" id="UP000054988">
    <property type="component" value="Unassembled WGS sequence"/>
</dbReference>
<proteinExistence type="predicted"/>
<keyword evidence="1" id="KW-1133">Transmembrane helix</keyword>
<organism evidence="2 3">
    <name type="scientific">Moniliophthora roreri</name>
    <name type="common">Frosty pod rot fungus</name>
    <name type="synonym">Monilia roreri</name>
    <dbReference type="NCBI Taxonomy" id="221103"/>
    <lineage>
        <taxon>Eukaryota</taxon>
        <taxon>Fungi</taxon>
        <taxon>Dikarya</taxon>
        <taxon>Basidiomycota</taxon>
        <taxon>Agaricomycotina</taxon>
        <taxon>Agaricomycetes</taxon>
        <taxon>Agaricomycetidae</taxon>
        <taxon>Agaricales</taxon>
        <taxon>Marasmiineae</taxon>
        <taxon>Marasmiaceae</taxon>
        <taxon>Moniliophthora</taxon>
    </lineage>
</organism>
<accession>A0A0W0FQ46</accession>
<gene>
    <name evidence="2" type="ORF">WG66_9083</name>
</gene>
<feature type="transmembrane region" description="Helical" evidence="1">
    <location>
        <begin position="30"/>
        <end position="50"/>
    </location>
</feature>
<sequence>MNVFSIGAARNIGYYSSIRLLGSVNHLVTVIYLHGLLILLDAGCTVTFLLRTPSVFDGDEVINKYVASGKVTLVKGDALTKSDVERGWAEAAKYGKVDLLLFTVERHISVFVKDSSSNLMISLRGAC</sequence>
<name>A0A0W0FQ46_MONRR</name>
<protein>
    <submittedName>
        <fullName evidence="2">Uncharacterized protein</fullName>
    </submittedName>
</protein>
<evidence type="ECO:0000313" key="3">
    <source>
        <dbReference type="Proteomes" id="UP000054988"/>
    </source>
</evidence>
<evidence type="ECO:0000313" key="2">
    <source>
        <dbReference type="EMBL" id="KTB38386.1"/>
    </source>
</evidence>
<dbReference type="EMBL" id="LATX01001768">
    <property type="protein sequence ID" value="KTB38386.1"/>
    <property type="molecule type" value="Genomic_DNA"/>
</dbReference>
<reference evidence="2 3" key="1">
    <citation type="submission" date="2015-12" db="EMBL/GenBank/DDBJ databases">
        <title>Draft genome sequence of Moniliophthora roreri, the causal agent of frosty pod rot of cacao.</title>
        <authorList>
            <person name="Aime M.C."/>
            <person name="Diaz-Valderrama J.R."/>
            <person name="Kijpornyongpan T."/>
            <person name="Phillips-Mora W."/>
        </authorList>
    </citation>
    <scope>NUCLEOTIDE SEQUENCE [LARGE SCALE GENOMIC DNA]</scope>
    <source>
        <strain evidence="2 3">MCA 2952</strain>
    </source>
</reference>